<keyword evidence="1 5" id="KW-0004">4Fe-4S</keyword>
<comment type="similarity">
    <text evidence="5">Belongs to the NfuA family.</text>
</comment>
<dbReference type="NCBIfam" id="NF008392">
    <property type="entry name" value="PRK11190.1"/>
    <property type="match status" value="1"/>
</dbReference>
<dbReference type="EMBL" id="CP011787">
    <property type="protein sequence ID" value="AKZ66019.1"/>
    <property type="molecule type" value="Genomic_DNA"/>
</dbReference>
<accession>A0A0K2BLG3</accession>
<dbReference type="InterPro" id="IPR034904">
    <property type="entry name" value="FSCA_dom_sf"/>
</dbReference>
<evidence type="ECO:0000256" key="2">
    <source>
        <dbReference type="ARBA" id="ARBA00022723"/>
    </source>
</evidence>
<comment type="function">
    <text evidence="5">Involved in iron-sulfur cluster biogenesis. Binds a 4Fe-4S cluster, can transfer this cluster to apoproteins, and thereby intervenes in the maturation of Fe/S proteins. Could also act as a scaffold/chaperone for damaged Fe/S proteins.</text>
</comment>
<evidence type="ECO:0000256" key="4">
    <source>
        <dbReference type="ARBA" id="ARBA00023014"/>
    </source>
</evidence>
<proteinExistence type="inferred from homology"/>
<comment type="cofactor">
    <cofactor evidence="5">
        <name>[4Fe-4S] cluster</name>
        <dbReference type="ChEBI" id="CHEBI:49883"/>
    </cofactor>
    <text evidence="5">Binds 1 [4Fe-4S] cluster per subunit. The cluster is presumably bound at the interface of two monomers.</text>
</comment>
<evidence type="ECO:0000259" key="6">
    <source>
        <dbReference type="Pfam" id="PF01106"/>
    </source>
</evidence>
<dbReference type="NCBIfam" id="TIGR03341">
    <property type="entry name" value="YhgI_GntY"/>
    <property type="match status" value="1"/>
</dbReference>
<dbReference type="GO" id="GO:0016226">
    <property type="term" value="P:iron-sulfur cluster assembly"/>
    <property type="evidence" value="ECO:0007669"/>
    <property type="project" value="UniProtKB-UniRule"/>
</dbReference>
<dbReference type="Gene3D" id="3.30.300.130">
    <property type="entry name" value="Fe-S cluster assembly (FSCA)"/>
    <property type="match status" value="1"/>
</dbReference>
<dbReference type="PANTHER" id="PTHR11178:SF51">
    <property type="entry name" value="FE_S BIOGENESIS PROTEIN NFUA"/>
    <property type="match status" value="1"/>
</dbReference>
<keyword evidence="9" id="KW-1185">Reference proteome</keyword>
<dbReference type="AlphaFoldDB" id="A0A0K2BLG3"/>
<keyword evidence="2 5" id="KW-0479">Metal-binding</keyword>
<feature type="domain" description="NIF system FeS cluster assembly NifU C-terminal" evidence="6">
    <location>
        <begin position="110"/>
        <end position="176"/>
    </location>
</feature>
<evidence type="ECO:0000313" key="9">
    <source>
        <dbReference type="Proteomes" id="UP000056466"/>
    </source>
</evidence>
<dbReference type="SUPFAM" id="SSF89360">
    <property type="entry name" value="HesB-like domain"/>
    <property type="match status" value="1"/>
</dbReference>
<gene>
    <name evidence="8" type="primary">nufA</name>
    <name evidence="5" type="synonym">nfuA</name>
    <name evidence="8" type="ORF">AB162_431</name>
</gene>
<dbReference type="GO" id="GO:0051539">
    <property type="term" value="F:4 iron, 4 sulfur cluster binding"/>
    <property type="evidence" value="ECO:0007669"/>
    <property type="project" value="UniProtKB-UniRule"/>
</dbReference>
<dbReference type="GO" id="GO:0005506">
    <property type="term" value="F:iron ion binding"/>
    <property type="evidence" value="ECO:0007669"/>
    <property type="project" value="InterPro"/>
</dbReference>
<dbReference type="PANTHER" id="PTHR11178">
    <property type="entry name" value="IRON-SULFUR CLUSTER SCAFFOLD PROTEIN NFU-RELATED"/>
    <property type="match status" value="1"/>
</dbReference>
<comment type="subunit">
    <text evidence="5">Homodimer.</text>
</comment>
<dbReference type="SUPFAM" id="SSF117916">
    <property type="entry name" value="Fe-S cluster assembly (FSCA) domain-like"/>
    <property type="match status" value="1"/>
</dbReference>
<dbReference type="InterPro" id="IPR001075">
    <property type="entry name" value="NIF_FeS_clus_asmbl_NifU_C"/>
</dbReference>
<dbReference type="PATRIC" id="fig|186490.8.peg.407"/>
<feature type="domain" description="Core" evidence="7">
    <location>
        <begin position="2"/>
        <end position="98"/>
    </location>
</feature>
<dbReference type="Gene3D" id="2.60.300.12">
    <property type="entry name" value="HesB-like domain"/>
    <property type="match status" value="1"/>
</dbReference>
<dbReference type="Pfam" id="PF01106">
    <property type="entry name" value="NifU"/>
    <property type="match status" value="1"/>
</dbReference>
<organism evidence="8 9">
    <name type="scientific">Candidatus Palibaumannia cicadellinicola</name>
    <dbReference type="NCBI Taxonomy" id="186490"/>
    <lineage>
        <taxon>Bacteria</taxon>
        <taxon>Pseudomonadati</taxon>
        <taxon>Pseudomonadota</taxon>
        <taxon>Gammaproteobacteria</taxon>
        <taxon>Candidatus Palibaumannia</taxon>
    </lineage>
</organism>
<dbReference type="GO" id="GO:0051604">
    <property type="term" value="P:protein maturation"/>
    <property type="evidence" value="ECO:0007669"/>
    <property type="project" value="UniProtKB-UniRule"/>
</dbReference>
<evidence type="ECO:0000256" key="1">
    <source>
        <dbReference type="ARBA" id="ARBA00022485"/>
    </source>
</evidence>
<dbReference type="InterPro" id="IPR000361">
    <property type="entry name" value="ATAP_core_dom"/>
</dbReference>
<protein>
    <recommendedName>
        <fullName evidence="5">Fe/S biogenesis protein NfuA</fullName>
    </recommendedName>
</protein>
<dbReference type="InterPro" id="IPR017726">
    <property type="entry name" value="Fe/S_biogenesis_protein_NfuA"/>
</dbReference>
<feature type="binding site" evidence="5">
    <location>
        <position position="151"/>
    </location>
    <ligand>
        <name>[4Fe-4S] cluster</name>
        <dbReference type="ChEBI" id="CHEBI:49883"/>
    </ligand>
</feature>
<feature type="binding site" evidence="5">
    <location>
        <position position="148"/>
    </location>
    <ligand>
        <name>[4Fe-4S] cluster</name>
        <dbReference type="ChEBI" id="CHEBI:49883"/>
    </ligand>
</feature>
<keyword evidence="3 5" id="KW-0408">Iron</keyword>
<evidence type="ECO:0000259" key="7">
    <source>
        <dbReference type="Pfam" id="PF01521"/>
    </source>
</evidence>
<evidence type="ECO:0000256" key="3">
    <source>
        <dbReference type="ARBA" id="ARBA00023004"/>
    </source>
</evidence>
<dbReference type="HAMAP" id="MF_01637">
    <property type="entry name" value="Fe_S_biogen_NfuA"/>
    <property type="match status" value="1"/>
</dbReference>
<evidence type="ECO:0000313" key="8">
    <source>
        <dbReference type="EMBL" id="AKZ66019.1"/>
    </source>
</evidence>
<sequence length="190" mass="21320">MISITDAAQQHFVNLLTKQDLGTQIRIFVTNPGTPNAECGISFCPPSTIEDSDIKLTFNKFFAYVDECSAFYLKDAMIDFITDKFGTQLTLKAPNVNQLLDSSTPLIERIQYIISYKINPQLANHGGKVIFLDLTEDMFVILEFSGGCNGCSMVGATLKQYIEKQLINIFPELKGVRDVTDHNHSENSYY</sequence>
<reference evidence="8 9" key="1">
    <citation type="submission" date="2015-06" db="EMBL/GenBank/DDBJ databases">
        <title>Lineage-specific patterns of genome deterioration in obligate symbionts.</title>
        <authorList>
            <person name="Bennett G.M."/>
            <person name="McCutcheon J.P."/>
            <person name="McDonald B.R."/>
            <person name="Moran N.A."/>
        </authorList>
    </citation>
    <scope>NUCLEOTIDE SEQUENCE [LARGE SCALE GENOMIC DNA]</scope>
    <source>
        <strain evidence="8 9">B-GSS</strain>
    </source>
</reference>
<dbReference type="OrthoDB" id="9785450at2"/>
<dbReference type="InterPro" id="IPR035903">
    <property type="entry name" value="HesB-like_dom_sf"/>
</dbReference>
<dbReference type="Pfam" id="PF01521">
    <property type="entry name" value="Fe-S_biosyn"/>
    <property type="match status" value="1"/>
</dbReference>
<keyword evidence="4 5" id="KW-0411">Iron-sulfur</keyword>
<dbReference type="Proteomes" id="UP000056466">
    <property type="component" value="Chromosome"/>
</dbReference>
<name>A0A0K2BLG3_9GAMM</name>
<dbReference type="KEGG" id="bcig:AB162_431"/>
<evidence type="ECO:0000256" key="5">
    <source>
        <dbReference type="HAMAP-Rule" id="MF_01637"/>
    </source>
</evidence>
<dbReference type="RefSeq" id="WP_053097075.1">
    <property type="nucleotide sequence ID" value="NZ_CP011787.1"/>
</dbReference>